<dbReference type="RefSeq" id="WP_345104517.1">
    <property type="nucleotide sequence ID" value="NZ_BAABCV010000008.1"/>
</dbReference>
<dbReference type="Gene3D" id="3.30.450.20">
    <property type="entry name" value="PAS domain"/>
    <property type="match status" value="1"/>
</dbReference>
<evidence type="ECO:0000313" key="4">
    <source>
        <dbReference type="Proteomes" id="UP001500841"/>
    </source>
</evidence>
<feature type="coiled-coil region" evidence="1">
    <location>
        <begin position="5"/>
        <end position="32"/>
    </location>
</feature>
<feature type="domain" description="PAS" evidence="2">
    <location>
        <begin position="42"/>
        <end position="91"/>
    </location>
</feature>
<dbReference type="EMBL" id="BAABCV010000008">
    <property type="protein sequence ID" value="GAA4098814.1"/>
    <property type="molecule type" value="Genomic_DNA"/>
</dbReference>
<evidence type="ECO:0000259" key="2">
    <source>
        <dbReference type="Pfam" id="PF13188"/>
    </source>
</evidence>
<dbReference type="InterPro" id="IPR000014">
    <property type="entry name" value="PAS"/>
</dbReference>
<name>A0ABP7WWP4_9SPHI</name>
<dbReference type="CDD" id="cd00130">
    <property type="entry name" value="PAS"/>
    <property type="match status" value="1"/>
</dbReference>
<dbReference type="InterPro" id="IPR035965">
    <property type="entry name" value="PAS-like_dom_sf"/>
</dbReference>
<evidence type="ECO:0000256" key="1">
    <source>
        <dbReference type="SAM" id="Coils"/>
    </source>
</evidence>
<proteinExistence type="predicted"/>
<dbReference type="Proteomes" id="UP001500841">
    <property type="component" value="Unassembled WGS sequence"/>
</dbReference>
<keyword evidence="4" id="KW-1185">Reference proteome</keyword>
<organism evidence="3 4">
    <name type="scientific">Mucilaginibacter panaciglaebae</name>
    <dbReference type="NCBI Taxonomy" id="502331"/>
    <lineage>
        <taxon>Bacteria</taxon>
        <taxon>Pseudomonadati</taxon>
        <taxon>Bacteroidota</taxon>
        <taxon>Sphingobacteriia</taxon>
        <taxon>Sphingobacteriales</taxon>
        <taxon>Sphingobacteriaceae</taxon>
        <taxon>Mucilaginibacter</taxon>
    </lineage>
</organism>
<protein>
    <recommendedName>
        <fullName evidence="2">PAS domain-containing protein</fullName>
    </recommendedName>
</protein>
<evidence type="ECO:0000313" key="3">
    <source>
        <dbReference type="EMBL" id="GAA4098814.1"/>
    </source>
</evidence>
<dbReference type="SUPFAM" id="SSF55785">
    <property type="entry name" value="PYP-like sensor domain (PAS domain)"/>
    <property type="match status" value="1"/>
</dbReference>
<dbReference type="Pfam" id="PF13188">
    <property type="entry name" value="PAS_8"/>
    <property type="match status" value="1"/>
</dbReference>
<reference evidence="4" key="1">
    <citation type="journal article" date="2019" name="Int. J. Syst. Evol. Microbiol.">
        <title>The Global Catalogue of Microorganisms (GCM) 10K type strain sequencing project: providing services to taxonomists for standard genome sequencing and annotation.</title>
        <authorList>
            <consortium name="The Broad Institute Genomics Platform"/>
            <consortium name="The Broad Institute Genome Sequencing Center for Infectious Disease"/>
            <person name="Wu L."/>
            <person name="Ma J."/>
        </authorList>
    </citation>
    <scope>NUCLEOTIDE SEQUENCE [LARGE SCALE GENOMIC DNA]</scope>
    <source>
        <strain evidence="4">JCM 17085</strain>
    </source>
</reference>
<accession>A0ABP7WWP4</accession>
<gene>
    <name evidence="3" type="ORF">GCM10022392_23490</name>
</gene>
<sequence>MENSKNELIGQVAALQAEIKELKEEHAKIQANEHEHHECQVRFSTVFELSRLGNKIISSDLKILEVNPAMVALLGYDNKEEIIGTRILDYAPLPYN</sequence>
<comment type="caution">
    <text evidence="3">The sequence shown here is derived from an EMBL/GenBank/DDBJ whole genome shotgun (WGS) entry which is preliminary data.</text>
</comment>
<keyword evidence="1" id="KW-0175">Coiled coil</keyword>